<feature type="transmembrane region" description="Helical" evidence="1">
    <location>
        <begin position="353"/>
        <end position="377"/>
    </location>
</feature>
<organism evidence="2 3">
    <name type="scientific">Trypanosoma cruzi Dm28c</name>
    <dbReference type="NCBI Taxonomy" id="1416333"/>
    <lineage>
        <taxon>Eukaryota</taxon>
        <taxon>Discoba</taxon>
        <taxon>Euglenozoa</taxon>
        <taxon>Kinetoplastea</taxon>
        <taxon>Metakinetoplastina</taxon>
        <taxon>Trypanosomatida</taxon>
        <taxon>Trypanosomatidae</taxon>
        <taxon>Trypanosoma</taxon>
        <taxon>Schizotrypanum</taxon>
    </lineage>
</organism>
<sequence length="493" mass="56157">MTLKCALRAWTVPMAQVRRSHDGIRGMIAKSRFHRGDLLICVPLAHCYFPHASRDPHRLRRWNRSALFPEAQFWLRQLSPDAPDARVSLCASVSTENNKVLTLTLSPVEAALAVSVALRYFWRNVVMLKDREGSGRPALGPARFRPADLYLHSLPMEEYISYGLEGPYFSDVEDEANVHSNIEQIAWNLRDCILSHAPQEEYTFYDAHPSELDATLLAAIYVIRARLLRMTAFFEEEKAPDRVASVIAPIVDLLNHSSTDYTCAACMSILSVPLWFGQSGTSISEKSSPLTTVLQPVSERIRSKKLWEYRIWKKRRTGGSHVISFPQRMHKMCLLSFPCASHLPQYTHHISLLLVKCLFVIYAFSSFIGIYLYTMLFPSFCSTWQNKKEEREEKKGRCFSDFVFFFFPFFSNTRCYFLNGGLNCPFKKRIEGVCCTKGRRLGIWRAVDVVQGVFSSAYQPPCTCAEVSTVETSPAATPASYTRTSMHYLADIV</sequence>
<keyword evidence="1" id="KW-0812">Transmembrane</keyword>
<dbReference type="AlphaFoldDB" id="V5BLC5"/>
<proteinExistence type="predicted"/>
<keyword evidence="1" id="KW-1133">Transmembrane helix</keyword>
<reference evidence="2 3" key="1">
    <citation type="journal article" date="2014" name="Genome Announc.">
        <title>Trypanosoma cruzi Clone Dm28c Draft Genome Sequence.</title>
        <authorList>
            <person name="Grisard E.C."/>
            <person name="Teixeira S.M."/>
            <person name="de Almeida L.G."/>
            <person name="Stoco P.H."/>
            <person name="Gerber A.L."/>
            <person name="Talavera-Lopez C."/>
            <person name="Lima O.C."/>
            <person name="Andersson B."/>
            <person name="de Vasconcelos A.T."/>
        </authorList>
    </citation>
    <scope>NUCLEOTIDE SEQUENCE [LARGE SCALE GENOMIC DNA]</scope>
    <source>
        <strain evidence="2 3">Dm28c</strain>
    </source>
</reference>
<dbReference type="EMBL" id="AYLP01000067">
    <property type="protein sequence ID" value="ESS65318.1"/>
    <property type="molecule type" value="Genomic_DNA"/>
</dbReference>
<comment type="caution">
    <text evidence="2">The sequence shown here is derived from an EMBL/GenBank/DDBJ whole genome shotgun (WGS) entry which is preliminary data.</text>
</comment>
<evidence type="ECO:0000313" key="2">
    <source>
        <dbReference type="EMBL" id="ESS65318.1"/>
    </source>
</evidence>
<evidence type="ECO:0008006" key="4">
    <source>
        <dbReference type="Google" id="ProtNLM"/>
    </source>
</evidence>
<protein>
    <recommendedName>
        <fullName evidence="4">SET domain-containing protein</fullName>
    </recommendedName>
</protein>
<evidence type="ECO:0000256" key="1">
    <source>
        <dbReference type="SAM" id="Phobius"/>
    </source>
</evidence>
<accession>V5BLC5</accession>
<evidence type="ECO:0000313" key="3">
    <source>
        <dbReference type="Proteomes" id="UP000017861"/>
    </source>
</evidence>
<dbReference type="Proteomes" id="UP000017861">
    <property type="component" value="Unassembled WGS sequence"/>
</dbReference>
<name>V5BLC5_TRYCR</name>
<gene>
    <name evidence="2" type="ORF">TCDM_06355</name>
</gene>
<keyword evidence="1" id="KW-0472">Membrane</keyword>
<dbReference type="VEuPathDB" id="TriTrypDB:TCDM_06355"/>
<dbReference type="OrthoDB" id="308383at2759"/>